<dbReference type="InterPro" id="IPR014777">
    <property type="entry name" value="4pyrrole_Mease_sub1"/>
</dbReference>
<evidence type="ECO:0000256" key="4">
    <source>
        <dbReference type="ARBA" id="ARBA00022679"/>
    </source>
</evidence>
<evidence type="ECO:0000313" key="7">
    <source>
        <dbReference type="EMBL" id="ANP39682.1"/>
    </source>
</evidence>
<dbReference type="EMBL" id="CP015230">
    <property type="protein sequence ID" value="ANP39682.1"/>
    <property type="molecule type" value="Genomic_DNA"/>
</dbReference>
<dbReference type="Gene3D" id="3.40.50.150">
    <property type="entry name" value="Vaccinia Virus protein VP39"/>
    <property type="match status" value="1"/>
</dbReference>
<dbReference type="InterPro" id="IPR050714">
    <property type="entry name" value="Cobalamin_biosynth_MTase"/>
</dbReference>
<dbReference type="Proteomes" id="UP000013243">
    <property type="component" value="Chromosome"/>
</dbReference>
<dbReference type="GeneID" id="28248722"/>
<evidence type="ECO:0000259" key="6">
    <source>
        <dbReference type="Pfam" id="PF00590"/>
    </source>
</evidence>
<dbReference type="PANTHER" id="PTHR43182">
    <property type="entry name" value="COBALT-PRECORRIN-6B C(15)-METHYLTRANSFERASE (DECARBOXYLATING)"/>
    <property type="match status" value="1"/>
</dbReference>
<dbReference type="GO" id="GO:0009236">
    <property type="term" value="P:cobalamin biosynthetic process"/>
    <property type="evidence" value="ECO:0007669"/>
    <property type="project" value="UniProtKB-UniPathway"/>
</dbReference>
<evidence type="ECO:0000256" key="1">
    <source>
        <dbReference type="ARBA" id="ARBA00004953"/>
    </source>
</evidence>
<dbReference type="SUPFAM" id="SSF53335">
    <property type="entry name" value="S-adenosyl-L-methionine-dependent methyltransferases"/>
    <property type="match status" value="1"/>
</dbReference>
<gene>
    <name evidence="7" type="ORF">K529_002780</name>
</gene>
<comment type="pathway">
    <text evidence="1">Cofactor biosynthesis; adenosylcobalamin biosynthesis.</text>
</comment>
<keyword evidence="2" id="KW-0169">Cobalamin biosynthesis</keyword>
<dbReference type="Gene3D" id="3.40.1010.10">
    <property type="entry name" value="Cobalt-precorrin-4 Transmethylase, Domain 1"/>
    <property type="match status" value="1"/>
</dbReference>
<evidence type="ECO:0000256" key="3">
    <source>
        <dbReference type="ARBA" id="ARBA00022603"/>
    </source>
</evidence>
<dbReference type="AlphaFoldDB" id="A0A1B0ZZC7"/>
<reference evidence="7 8" key="1">
    <citation type="journal article" date="2016" name="ISME J.">
        <title>Global occurrence and heterogeneity of the Roseobacter-clade species Ruegeria mobilis.</title>
        <authorList>
            <person name="Sonnenschein E."/>
            <person name="Gram L."/>
        </authorList>
    </citation>
    <scope>NUCLEOTIDE SEQUENCE [LARGE SCALE GENOMIC DNA]</scope>
    <source>
        <strain evidence="7 8">F1926</strain>
    </source>
</reference>
<name>A0A1B0ZZC7_9RHOB</name>
<dbReference type="CDD" id="cd11644">
    <property type="entry name" value="Precorrin-6Y-MT"/>
    <property type="match status" value="1"/>
</dbReference>
<dbReference type="InterPro" id="IPR006365">
    <property type="entry name" value="Cbl_synth_CobL"/>
</dbReference>
<keyword evidence="5" id="KW-0949">S-adenosyl-L-methionine</keyword>
<dbReference type="Pfam" id="PF00590">
    <property type="entry name" value="TP_methylase"/>
    <property type="match status" value="1"/>
</dbReference>
<dbReference type="InterPro" id="IPR029063">
    <property type="entry name" value="SAM-dependent_MTases_sf"/>
</dbReference>
<keyword evidence="3 7" id="KW-0489">Methyltransferase</keyword>
<dbReference type="InterPro" id="IPR012818">
    <property type="entry name" value="CbiE"/>
</dbReference>
<keyword evidence="4 7" id="KW-0808">Transferase</keyword>
<accession>A0A1B0ZZC7</accession>
<dbReference type="UniPathway" id="UPA00148"/>
<dbReference type="GO" id="GO:0008276">
    <property type="term" value="F:protein methyltransferase activity"/>
    <property type="evidence" value="ECO:0007669"/>
    <property type="project" value="InterPro"/>
</dbReference>
<proteinExistence type="predicted"/>
<dbReference type="PIRSF" id="PIRSF036428">
    <property type="entry name" value="CobL"/>
    <property type="match status" value="1"/>
</dbReference>
<dbReference type="InterPro" id="IPR000878">
    <property type="entry name" value="4pyrrol_Mease"/>
</dbReference>
<dbReference type="NCBIfam" id="TIGR02469">
    <property type="entry name" value="CbiT"/>
    <property type="match status" value="1"/>
</dbReference>
<feature type="domain" description="Tetrapyrrole methylase" evidence="6">
    <location>
        <begin position="14"/>
        <end position="195"/>
    </location>
</feature>
<sequence>MSDPLTKGGARPWLTLIGLGENGPEGLSDASRAALRAAEIIIGGPRHLDLVDAGARGQAWPVPFSTAPVLAARGRATVVLASGDPFWHGAGGSLLRDLDRCEWTSHPAHSCFALAANALGWKLEDTLCLGLHAAPFARLRPILGRGTQAICTLRDGAAAAELAAYLCEIDFSASEITVLERLRGPRERIRTTTAQGFDFTDIDAPVVAALTASGTGLPQASGLEDALFASDGQITKRPIRALTLSALAPRVGEHLWDIGGGSGSVSVEWCLAAQGATATTFEARPDRLENIRRNAEAFGLSHRLTASEGRAPEVLEGHPPPDCVFIGGGGSQALIAHLWQILPAGTRLVANGVTLETEILLMQAHASHGGHLLKVEIAEAGPLGTMRGWERARPVIQWSVTR</sequence>
<organism evidence="7 8">
    <name type="scientific">Tritonibacter mobilis F1926</name>
    <dbReference type="NCBI Taxonomy" id="1265309"/>
    <lineage>
        <taxon>Bacteria</taxon>
        <taxon>Pseudomonadati</taxon>
        <taxon>Pseudomonadota</taxon>
        <taxon>Alphaproteobacteria</taxon>
        <taxon>Rhodobacterales</taxon>
        <taxon>Paracoccaceae</taxon>
        <taxon>Tritonibacter</taxon>
    </lineage>
</organism>
<dbReference type="PANTHER" id="PTHR43182:SF1">
    <property type="entry name" value="COBALT-PRECORRIN-7 C(5)-METHYLTRANSFERASE"/>
    <property type="match status" value="1"/>
</dbReference>
<dbReference type="InterPro" id="IPR035996">
    <property type="entry name" value="4pyrrol_Methylase_sf"/>
</dbReference>
<evidence type="ECO:0000256" key="5">
    <source>
        <dbReference type="ARBA" id="ARBA00022691"/>
    </source>
</evidence>
<evidence type="ECO:0000256" key="2">
    <source>
        <dbReference type="ARBA" id="ARBA00022573"/>
    </source>
</evidence>
<dbReference type="NCBIfam" id="TIGR02467">
    <property type="entry name" value="CbiE"/>
    <property type="match status" value="1"/>
</dbReference>
<protein>
    <submittedName>
        <fullName evidence="7">Precorrin-6Y methyltransferase</fullName>
    </submittedName>
</protein>
<dbReference type="KEGG" id="rmb:K529_002780"/>
<dbReference type="SUPFAM" id="SSF53790">
    <property type="entry name" value="Tetrapyrrole methylase"/>
    <property type="match status" value="1"/>
</dbReference>
<dbReference type="GO" id="GO:0032259">
    <property type="term" value="P:methylation"/>
    <property type="evidence" value="ECO:0007669"/>
    <property type="project" value="UniProtKB-KW"/>
</dbReference>
<dbReference type="RefSeq" id="WP_046002388.1">
    <property type="nucleotide sequence ID" value="NZ_CP015230.1"/>
</dbReference>
<dbReference type="OrthoDB" id="9787825at2"/>
<evidence type="ECO:0000313" key="8">
    <source>
        <dbReference type="Proteomes" id="UP000013243"/>
    </source>
</evidence>
<dbReference type="InterPro" id="IPR014008">
    <property type="entry name" value="Cbl_synth_MTase_CbiT"/>
</dbReference>
<dbReference type="STRING" id="1265309.K529_002780"/>